<accession>A0A8U0WP99</accession>
<sequence length="207" mass="23122">MAESKIPSFKVTFVGPANVGKTSLLVRLDKDQFNPATIAPTASMQCFPHNYTTSTGKEIQVNFWDTAGQERFKGLGSLYYQNSQLCIAVFDLTQPESFKDVIDYIDKFNEYSANGQGNIILAANKHDLAEDVDITSFIEYADGKGYSLFLTSAKTKEGIEDLRLNIIDRLDPFKQEAYKEEQVAMGQKDDGIDITISDSKPKEKKCC</sequence>
<dbReference type="OrthoDB" id="63533at2759"/>
<dbReference type="NCBIfam" id="TIGR00231">
    <property type="entry name" value="small_GTP"/>
    <property type="match status" value="1"/>
</dbReference>
<dbReference type="PROSITE" id="PS51419">
    <property type="entry name" value="RAB"/>
    <property type="match status" value="1"/>
</dbReference>
<dbReference type="PANTHER" id="PTHR47978">
    <property type="match status" value="1"/>
</dbReference>
<reference evidence="2" key="1">
    <citation type="submission" date="2006-10" db="EMBL/GenBank/DDBJ databases">
        <authorList>
            <person name="Amadeo P."/>
            <person name="Zhao Q."/>
            <person name="Wortman J."/>
            <person name="Fraser-Liggett C."/>
            <person name="Carlton J."/>
        </authorList>
    </citation>
    <scope>NUCLEOTIDE SEQUENCE</scope>
    <source>
        <strain evidence="2">G3</strain>
    </source>
</reference>
<dbReference type="AlphaFoldDB" id="A0A8U0WP99"/>
<dbReference type="SMART" id="SM00174">
    <property type="entry name" value="RHO"/>
    <property type="match status" value="1"/>
</dbReference>
<dbReference type="PRINTS" id="PR00449">
    <property type="entry name" value="RASTRNSFRMNG"/>
</dbReference>
<dbReference type="GO" id="GO:0006886">
    <property type="term" value="P:intracellular protein transport"/>
    <property type="evidence" value="ECO:0000318"/>
    <property type="project" value="GO_Central"/>
</dbReference>
<dbReference type="EMBL" id="DS113320">
    <property type="protein sequence ID" value="EAY11377.1"/>
    <property type="molecule type" value="Genomic_DNA"/>
</dbReference>
<dbReference type="RefSeq" id="XP_001323600.1">
    <property type="nucleotide sequence ID" value="XM_001323565.1"/>
</dbReference>
<dbReference type="GO" id="GO:0006891">
    <property type="term" value="P:intra-Golgi vesicle-mediated transport"/>
    <property type="evidence" value="ECO:0000318"/>
    <property type="project" value="GO_Central"/>
</dbReference>
<keyword evidence="1" id="KW-0547">Nucleotide-binding</keyword>
<dbReference type="GO" id="GO:0042147">
    <property type="term" value="P:retrograde transport, endosome to Golgi"/>
    <property type="evidence" value="ECO:0000318"/>
    <property type="project" value="GO_Central"/>
</dbReference>
<keyword evidence="3" id="KW-1185">Reference proteome</keyword>
<dbReference type="FunFam" id="3.40.50.300:FF:001329">
    <property type="entry name" value="Small GTP-binding protein, putative"/>
    <property type="match status" value="1"/>
</dbReference>
<evidence type="ECO:0000313" key="3">
    <source>
        <dbReference type="Proteomes" id="UP000001542"/>
    </source>
</evidence>
<dbReference type="OMA" id="TFVGPAN"/>
<dbReference type="SMART" id="SM00173">
    <property type="entry name" value="RAS"/>
    <property type="match status" value="1"/>
</dbReference>
<dbReference type="VEuPathDB" id="TrichDB:TVAGG3_0339680"/>
<name>A0A8U0WP99_TRIV3</name>
<gene>
    <name evidence="2" type="ORF">TVAG_379590</name>
</gene>
<dbReference type="InterPro" id="IPR005225">
    <property type="entry name" value="Small_GTP-bd"/>
</dbReference>
<dbReference type="Gene3D" id="3.40.50.300">
    <property type="entry name" value="P-loop containing nucleotide triphosphate hydrolases"/>
    <property type="match status" value="1"/>
</dbReference>
<dbReference type="SMR" id="A0A8U0WP99"/>
<proteinExistence type="predicted"/>
<dbReference type="KEGG" id="tva:4769330"/>
<evidence type="ECO:0000256" key="1">
    <source>
        <dbReference type="ARBA" id="ARBA00022741"/>
    </source>
</evidence>
<dbReference type="InterPro" id="IPR027417">
    <property type="entry name" value="P-loop_NTPase"/>
</dbReference>
<reference evidence="2" key="2">
    <citation type="journal article" date="2007" name="Science">
        <title>Draft genome sequence of the sexually transmitted pathogen Trichomonas vaginalis.</title>
        <authorList>
            <person name="Carlton J.M."/>
            <person name="Hirt R.P."/>
            <person name="Silva J.C."/>
            <person name="Delcher A.L."/>
            <person name="Schatz M."/>
            <person name="Zhao Q."/>
            <person name="Wortman J.R."/>
            <person name="Bidwell S.L."/>
            <person name="Alsmark U.C.M."/>
            <person name="Besteiro S."/>
            <person name="Sicheritz-Ponten T."/>
            <person name="Noel C.J."/>
            <person name="Dacks J.B."/>
            <person name="Foster P.G."/>
            <person name="Simillion C."/>
            <person name="Van de Peer Y."/>
            <person name="Miranda-Saavedra D."/>
            <person name="Barton G.J."/>
            <person name="Westrop G.D."/>
            <person name="Mueller S."/>
            <person name="Dessi D."/>
            <person name="Fiori P.L."/>
            <person name="Ren Q."/>
            <person name="Paulsen I."/>
            <person name="Zhang H."/>
            <person name="Bastida-Corcuera F.D."/>
            <person name="Simoes-Barbosa A."/>
            <person name="Brown M.T."/>
            <person name="Hayes R.D."/>
            <person name="Mukherjee M."/>
            <person name="Okumura C.Y."/>
            <person name="Schneider R."/>
            <person name="Smith A.J."/>
            <person name="Vanacova S."/>
            <person name="Villalvazo M."/>
            <person name="Haas B.J."/>
            <person name="Pertea M."/>
            <person name="Feldblyum T.V."/>
            <person name="Utterback T.R."/>
            <person name="Shu C.L."/>
            <person name="Osoegawa K."/>
            <person name="de Jong P.J."/>
            <person name="Hrdy I."/>
            <person name="Horvathova L."/>
            <person name="Zubacova Z."/>
            <person name="Dolezal P."/>
            <person name="Malik S.B."/>
            <person name="Logsdon J.M. Jr."/>
            <person name="Henze K."/>
            <person name="Gupta A."/>
            <person name="Wang C.C."/>
            <person name="Dunne R.L."/>
            <person name="Upcroft J.A."/>
            <person name="Upcroft P."/>
            <person name="White O."/>
            <person name="Salzberg S.L."/>
            <person name="Tang P."/>
            <person name="Chiu C.-H."/>
            <person name="Lee Y.-S."/>
            <person name="Embley T.M."/>
            <person name="Coombs G.H."/>
            <person name="Mottram J.C."/>
            <person name="Tachezy J."/>
            <person name="Fraser-Liggett C.M."/>
            <person name="Johnson P.J."/>
        </authorList>
    </citation>
    <scope>NUCLEOTIDE SEQUENCE [LARGE SCALE GENOMIC DNA]</scope>
    <source>
        <strain evidence="2">G3</strain>
    </source>
</reference>
<dbReference type="GO" id="GO:0012505">
    <property type="term" value="C:endomembrane system"/>
    <property type="evidence" value="ECO:0000318"/>
    <property type="project" value="GO_Central"/>
</dbReference>
<organism evidence="2 3">
    <name type="scientific">Trichomonas vaginalis (strain ATCC PRA-98 / G3)</name>
    <dbReference type="NCBI Taxonomy" id="412133"/>
    <lineage>
        <taxon>Eukaryota</taxon>
        <taxon>Metamonada</taxon>
        <taxon>Parabasalia</taxon>
        <taxon>Trichomonadida</taxon>
        <taxon>Trichomonadidae</taxon>
        <taxon>Trichomonas</taxon>
    </lineage>
</organism>
<dbReference type="SMART" id="SM00175">
    <property type="entry name" value="RAB"/>
    <property type="match status" value="1"/>
</dbReference>
<protein>
    <submittedName>
        <fullName evidence="2">Ras family protein</fullName>
    </submittedName>
</protein>
<dbReference type="GO" id="GO:0006890">
    <property type="term" value="P:retrograde vesicle-mediated transport, Golgi to endoplasmic reticulum"/>
    <property type="evidence" value="ECO:0000318"/>
    <property type="project" value="GO_Central"/>
</dbReference>
<dbReference type="GO" id="GO:0005525">
    <property type="term" value="F:GTP binding"/>
    <property type="evidence" value="ECO:0007669"/>
    <property type="project" value="InterPro"/>
</dbReference>
<evidence type="ECO:0000313" key="2">
    <source>
        <dbReference type="EMBL" id="EAY11377.1"/>
    </source>
</evidence>
<dbReference type="GO" id="GO:0005794">
    <property type="term" value="C:Golgi apparatus"/>
    <property type="evidence" value="ECO:0000318"/>
    <property type="project" value="GO_Central"/>
</dbReference>
<dbReference type="InterPro" id="IPR001806">
    <property type="entry name" value="Small_GTPase"/>
</dbReference>
<dbReference type="GO" id="GO:0005829">
    <property type="term" value="C:cytosol"/>
    <property type="evidence" value="ECO:0007669"/>
    <property type="project" value="GOC"/>
</dbReference>
<dbReference type="CDD" id="cd00154">
    <property type="entry name" value="Rab"/>
    <property type="match status" value="1"/>
</dbReference>
<dbReference type="SUPFAM" id="SSF52540">
    <property type="entry name" value="P-loop containing nucleoside triphosphate hydrolases"/>
    <property type="match status" value="1"/>
</dbReference>
<dbReference type="SMART" id="SM00176">
    <property type="entry name" value="RAN"/>
    <property type="match status" value="1"/>
</dbReference>
<dbReference type="Pfam" id="PF00071">
    <property type="entry name" value="Ras"/>
    <property type="match status" value="1"/>
</dbReference>
<dbReference type="Proteomes" id="UP000001542">
    <property type="component" value="Unassembled WGS sequence"/>
</dbReference>
<dbReference type="GO" id="GO:0003924">
    <property type="term" value="F:GTPase activity"/>
    <property type="evidence" value="ECO:0000318"/>
    <property type="project" value="GO_Central"/>
</dbReference>